<evidence type="ECO:0000313" key="9">
    <source>
        <dbReference type="EMBL" id="TDX59020.1"/>
    </source>
</evidence>
<dbReference type="Proteomes" id="UP000295832">
    <property type="component" value="Unassembled WGS sequence"/>
</dbReference>
<keyword evidence="4" id="KW-0067">ATP-binding</keyword>
<comment type="caution">
    <text evidence="9">The sequence shown here is derived from an EMBL/GenBank/DDBJ whole genome shotgun (WGS) entry which is preliminary data.</text>
</comment>
<dbReference type="GO" id="GO:0005524">
    <property type="term" value="F:ATP binding"/>
    <property type="evidence" value="ECO:0007669"/>
    <property type="project" value="UniProtKB-KW"/>
</dbReference>
<dbReference type="GO" id="GO:0043138">
    <property type="term" value="F:3'-5' DNA helicase activity"/>
    <property type="evidence" value="ECO:0007669"/>
    <property type="project" value="TreeGrafter"/>
</dbReference>
<reference evidence="9 10" key="1">
    <citation type="submission" date="2019-03" db="EMBL/GenBank/DDBJ databases">
        <title>Subsurface microbial communities from deep shales in Ohio and West Virginia, USA.</title>
        <authorList>
            <person name="Wrighton K."/>
        </authorList>
    </citation>
    <scope>NUCLEOTIDE SEQUENCE [LARGE SCALE GENOMIC DNA]</scope>
    <source>
        <strain evidence="9 10">MSL 6dP</strain>
    </source>
</reference>
<protein>
    <submittedName>
        <fullName evidence="9">DEAD/DEAH box helicase domain-containing protein</fullName>
    </submittedName>
</protein>
<keyword evidence="3 9" id="KW-0347">Helicase</keyword>
<name>A0A4R8HFY8_9FIRM</name>
<dbReference type="Pfam" id="PF22590">
    <property type="entry name" value="Cas3-like_C_2"/>
    <property type="match status" value="1"/>
</dbReference>
<proteinExistence type="predicted"/>
<dbReference type="SMART" id="SM00490">
    <property type="entry name" value="HELICc"/>
    <property type="match status" value="1"/>
</dbReference>
<dbReference type="PANTHER" id="PTHR47957:SF3">
    <property type="entry name" value="ATP-DEPENDENT HELICASE HRQ1"/>
    <property type="match status" value="1"/>
</dbReference>
<dbReference type="PROSITE" id="PS51192">
    <property type="entry name" value="HELICASE_ATP_BIND_1"/>
    <property type="match status" value="1"/>
</dbReference>
<evidence type="ECO:0000256" key="6">
    <source>
        <dbReference type="SAM" id="Coils"/>
    </source>
</evidence>
<evidence type="ECO:0000256" key="2">
    <source>
        <dbReference type="ARBA" id="ARBA00022801"/>
    </source>
</evidence>
<keyword evidence="10" id="KW-1185">Reference proteome</keyword>
<feature type="coiled-coil region" evidence="6">
    <location>
        <begin position="421"/>
        <end position="455"/>
    </location>
</feature>
<evidence type="ECO:0000256" key="5">
    <source>
        <dbReference type="ARBA" id="ARBA00023118"/>
    </source>
</evidence>
<keyword evidence="2" id="KW-0378">Hydrolase</keyword>
<dbReference type="PROSITE" id="PS51194">
    <property type="entry name" value="HELICASE_CTER"/>
    <property type="match status" value="1"/>
</dbReference>
<evidence type="ECO:0000313" key="10">
    <source>
        <dbReference type="Proteomes" id="UP000295832"/>
    </source>
</evidence>
<dbReference type="Pfam" id="PF00270">
    <property type="entry name" value="DEAD"/>
    <property type="match status" value="1"/>
</dbReference>
<dbReference type="PANTHER" id="PTHR47957">
    <property type="entry name" value="ATP-DEPENDENT HELICASE HRQ1"/>
    <property type="match status" value="1"/>
</dbReference>
<keyword evidence="6" id="KW-0175">Coiled coil</keyword>
<sequence>MIEVTVKKNKIDSCKAGDITKEIKPLIDYFQNYMGKGGKKADFLPYVHQHETFKRIMDNEEILLTAGTSAGKTLSHAIPLFYKIKNQLADKILLLYPTRALLQDQKGVMDDLAKIYGLEDQVAEIKGGMSRIQVIRALNKKIIIATPDSIYWFFNKNIKYSSFLIYGLAQVDEVVIDETHLFTGLVLNNLIFLINRMKKLAEMIDKEQRYHILTATANDSLRNIHKGLVDEISGKSNCGNIDLKIINKGDKFSGQLFGKSLKEDVVEVDQKLSSVAILNSAKIAHQLFYSNTEELKVDDLADDMKRKFIFKNSKITIRDFLDNIEEDRRGYIENKLKNKLNLLLDNILIEDYLTTYKAELSLSFDNEEIFAIISDYLEEGYRRIINAVERAEKDDGYLVENLDEHIARDEYTKQLYIGLRINSYLSALDEKEDIIEKIEKSINNFKEVLEEASNKGNKISIKTKKKNNRTYIELDNLIHKSGNKKIKYLSYSWILKDKLAKNLTLKSVKEENKKKVNFKNIKKAEIEVEILKEILEDEFNESWIESIYIPRYIATWKGKEDVLVVLYTGSMSNYVREGLIEFFNEADYKKKVLLSTSAVEVGVDFDCDLLITEETNVASFLQRFGRAGRSGKDSKVKLFVSEDSYVEVNNSFGEKKEISRGKFSGEIKEIFKEIKGIEDDSFLRAYHYIINQNLGRVGDELNQEFTQEDKELGDKLRGRINLNYGLRGTMASVSLRGGVTKNPFYILRFLENSDLFDSSSPFEIAYSDKSFDSIIWKSYSDSEDVYVNINDTLEDSKAIFIKEGKSLTPYFDSGVCKIYEEKFLRRKENYERRKDSLIKNKKLRDEIKKKLPLEKQEMLKYLLLSGHSDLILGFGNIYLSKDSSPIFVKEKPLFIPNQFFLLLVGSKEKQEDYIKWMKNNRIFDYSEVIVDDTDYENNLNEEHYKRNPVGVLLLENINGALVSIYEDLIEARKAGEL</sequence>
<evidence type="ECO:0000256" key="1">
    <source>
        <dbReference type="ARBA" id="ARBA00022741"/>
    </source>
</evidence>
<dbReference type="InterPro" id="IPR027417">
    <property type="entry name" value="P-loop_NTPase"/>
</dbReference>
<feature type="domain" description="Helicase C-terminal" evidence="8">
    <location>
        <begin position="520"/>
        <end position="675"/>
    </location>
</feature>
<keyword evidence="1" id="KW-0547">Nucleotide-binding</keyword>
<dbReference type="Gene3D" id="3.40.50.300">
    <property type="entry name" value="P-loop containing nucleotide triphosphate hydrolases"/>
    <property type="match status" value="2"/>
</dbReference>
<dbReference type="EMBL" id="SOEG01000002">
    <property type="protein sequence ID" value="TDX59020.1"/>
    <property type="molecule type" value="Genomic_DNA"/>
</dbReference>
<gene>
    <name evidence="9" type="ORF">C7959_102158</name>
</gene>
<keyword evidence="5" id="KW-0051">Antiviral defense</keyword>
<dbReference type="GO" id="GO:0036297">
    <property type="term" value="P:interstrand cross-link repair"/>
    <property type="evidence" value="ECO:0007669"/>
    <property type="project" value="TreeGrafter"/>
</dbReference>
<dbReference type="SMART" id="SM00487">
    <property type="entry name" value="DEXDc"/>
    <property type="match status" value="1"/>
</dbReference>
<dbReference type="SUPFAM" id="SSF52540">
    <property type="entry name" value="P-loop containing nucleoside triphosphate hydrolases"/>
    <property type="match status" value="1"/>
</dbReference>
<dbReference type="GO" id="GO:0003676">
    <property type="term" value="F:nucleic acid binding"/>
    <property type="evidence" value="ECO:0007669"/>
    <property type="project" value="InterPro"/>
</dbReference>
<dbReference type="InterPro" id="IPR011545">
    <property type="entry name" value="DEAD/DEAH_box_helicase_dom"/>
</dbReference>
<dbReference type="GO" id="GO:0051607">
    <property type="term" value="P:defense response to virus"/>
    <property type="evidence" value="ECO:0007669"/>
    <property type="project" value="UniProtKB-KW"/>
</dbReference>
<evidence type="ECO:0000259" key="7">
    <source>
        <dbReference type="PROSITE" id="PS51192"/>
    </source>
</evidence>
<dbReference type="InterPro" id="IPR014001">
    <property type="entry name" value="Helicase_ATP-bd"/>
</dbReference>
<accession>A0A4R8HFY8</accession>
<dbReference type="InterPro" id="IPR054712">
    <property type="entry name" value="Cas3-like_dom"/>
</dbReference>
<evidence type="ECO:0000256" key="4">
    <source>
        <dbReference type="ARBA" id="ARBA00022840"/>
    </source>
</evidence>
<dbReference type="GO" id="GO:0016787">
    <property type="term" value="F:hydrolase activity"/>
    <property type="evidence" value="ECO:0007669"/>
    <property type="project" value="UniProtKB-KW"/>
</dbReference>
<dbReference type="GO" id="GO:0006289">
    <property type="term" value="P:nucleotide-excision repair"/>
    <property type="evidence" value="ECO:0007669"/>
    <property type="project" value="TreeGrafter"/>
</dbReference>
<evidence type="ECO:0000259" key="8">
    <source>
        <dbReference type="PROSITE" id="PS51194"/>
    </source>
</evidence>
<dbReference type="RefSeq" id="WP_134114667.1">
    <property type="nucleotide sequence ID" value="NZ_SOEG01000002.1"/>
</dbReference>
<dbReference type="AlphaFoldDB" id="A0A4R8HFY8"/>
<organism evidence="9 10">
    <name type="scientific">Orenia marismortui</name>
    <dbReference type="NCBI Taxonomy" id="46469"/>
    <lineage>
        <taxon>Bacteria</taxon>
        <taxon>Bacillati</taxon>
        <taxon>Bacillota</taxon>
        <taxon>Clostridia</taxon>
        <taxon>Halanaerobiales</taxon>
        <taxon>Halobacteroidaceae</taxon>
        <taxon>Orenia</taxon>
    </lineage>
</organism>
<feature type="domain" description="Helicase ATP-binding" evidence="7">
    <location>
        <begin position="53"/>
        <end position="235"/>
    </location>
</feature>
<evidence type="ECO:0000256" key="3">
    <source>
        <dbReference type="ARBA" id="ARBA00022806"/>
    </source>
</evidence>
<dbReference type="InterPro" id="IPR001650">
    <property type="entry name" value="Helicase_C-like"/>
</dbReference>